<dbReference type="AlphaFoldDB" id="A0A0G4EIL2"/>
<sequence>MAFLIRARAHMHTITLTEYEKAGTGYHGRLALSQLASSPAREGGDCVIADKGFPAVARFVCRADERDYHKTLIVLPFKPLSDFQ</sequence>
<keyword evidence="2" id="KW-1185">Reference proteome</keyword>
<dbReference type="VEuPathDB" id="CryptoDB:Vbra_3874"/>
<organism evidence="1 2">
    <name type="scientific">Vitrella brassicaformis (strain CCMP3155)</name>
    <dbReference type="NCBI Taxonomy" id="1169540"/>
    <lineage>
        <taxon>Eukaryota</taxon>
        <taxon>Sar</taxon>
        <taxon>Alveolata</taxon>
        <taxon>Colpodellida</taxon>
        <taxon>Vitrellaceae</taxon>
        <taxon>Vitrella</taxon>
    </lineage>
</organism>
<dbReference type="EMBL" id="CDMY01000247">
    <property type="protein sequence ID" value="CEL96838.1"/>
    <property type="molecule type" value="Genomic_DNA"/>
</dbReference>
<gene>
    <name evidence="1" type="ORF">Vbra_3874</name>
</gene>
<reference evidence="1 2" key="1">
    <citation type="submission" date="2014-11" db="EMBL/GenBank/DDBJ databases">
        <authorList>
            <person name="Zhu J."/>
            <person name="Qi W."/>
            <person name="Song R."/>
        </authorList>
    </citation>
    <scope>NUCLEOTIDE SEQUENCE [LARGE SCALE GENOMIC DNA]</scope>
</reference>
<evidence type="ECO:0000313" key="1">
    <source>
        <dbReference type="EMBL" id="CEL96838.1"/>
    </source>
</evidence>
<accession>A0A0G4EIL2</accession>
<name>A0A0G4EIL2_VITBC</name>
<dbReference type="Proteomes" id="UP000041254">
    <property type="component" value="Unassembled WGS sequence"/>
</dbReference>
<proteinExistence type="predicted"/>
<protein>
    <submittedName>
        <fullName evidence="1">Uncharacterized protein</fullName>
    </submittedName>
</protein>
<evidence type="ECO:0000313" key="2">
    <source>
        <dbReference type="Proteomes" id="UP000041254"/>
    </source>
</evidence>
<dbReference type="InParanoid" id="A0A0G4EIL2"/>